<feature type="transmembrane region" description="Helical" evidence="1">
    <location>
        <begin position="20"/>
        <end position="37"/>
    </location>
</feature>
<keyword evidence="3" id="KW-1185">Reference proteome</keyword>
<evidence type="ECO:0000313" key="2">
    <source>
        <dbReference type="EMBL" id="QGG79181.1"/>
    </source>
</evidence>
<evidence type="ECO:0000256" key="1">
    <source>
        <dbReference type="SAM" id="Phobius"/>
    </source>
</evidence>
<dbReference type="AlphaFoldDB" id="A0A5Q2QA87"/>
<evidence type="ECO:0000313" key="3">
    <source>
        <dbReference type="Proteomes" id="UP000388235"/>
    </source>
</evidence>
<gene>
    <name evidence="2" type="ORF">GH975_00845</name>
</gene>
<accession>A0A5Q2QA87</accession>
<dbReference type="RefSeq" id="WP_153712685.1">
    <property type="nucleotide sequence ID" value="NZ_CP045871.1"/>
</dbReference>
<sequence>MSDAVPKTGAQRRGIRNTLIQLGLIMTAVLALFFWKLNREAVVKPQGAPPGFVKLEAPKALADWPLVGQWSLGLMDDPSCAPNQCNSARVTLQRLWQSNQRLPRDEVGLVWFSPSPSERSEPFQLSQVEPDFAGLPDAGWFIEREGDAWQRWSHSLLIVNPAGELVAWVRPPFNAGQIVRSMSLAGIL</sequence>
<dbReference type="Proteomes" id="UP000388235">
    <property type="component" value="Chromosome"/>
</dbReference>
<evidence type="ECO:0008006" key="4">
    <source>
        <dbReference type="Google" id="ProtNLM"/>
    </source>
</evidence>
<dbReference type="KEGG" id="llp:GH975_00845"/>
<keyword evidence="1" id="KW-0472">Membrane</keyword>
<organism evidence="2 3">
    <name type="scientific">Litorivicinus lipolyticus</name>
    <dbReference type="NCBI Taxonomy" id="418701"/>
    <lineage>
        <taxon>Bacteria</taxon>
        <taxon>Pseudomonadati</taxon>
        <taxon>Pseudomonadota</taxon>
        <taxon>Gammaproteobacteria</taxon>
        <taxon>Oceanospirillales</taxon>
        <taxon>Litorivicinaceae</taxon>
        <taxon>Litorivicinus</taxon>
    </lineage>
</organism>
<protein>
    <recommendedName>
        <fullName evidence="4">Thioredoxin domain-containing protein</fullName>
    </recommendedName>
</protein>
<keyword evidence="1" id="KW-0812">Transmembrane</keyword>
<keyword evidence="1" id="KW-1133">Transmembrane helix</keyword>
<proteinExistence type="predicted"/>
<name>A0A5Q2QA87_9GAMM</name>
<dbReference type="EMBL" id="CP045871">
    <property type="protein sequence ID" value="QGG79181.1"/>
    <property type="molecule type" value="Genomic_DNA"/>
</dbReference>
<reference evidence="2 3" key="1">
    <citation type="submission" date="2019-11" db="EMBL/GenBank/DDBJ databases">
        <authorList>
            <person name="Khan S.A."/>
            <person name="Jeon C.O."/>
            <person name="Chun B.H."/>
        </authorList>
    </citation>
    <scope>NUCLEOTIDE SEQUENCE [LARGE SCALE GENOMIC DNA]</scope>
    <source>
        <strain evidence="2 3">IMCC 1097</strain>
    </source>
</reference>